<dbReference type="InterPro" id="IPR010432">
    <property type="entry name" value="RDD"/>
</dbReference>
<reference evidence="8" key="2">
    <citation type="submission" date="2020-09" db="EMBL/GenBank/DDBJ databases">
        <authorList>
            <person name="Sun Q."/>
            <person name="Kim S."/>
        </authorList>
    </citation>
    <scope>NUCLEOTIDE SEQUENCE</scope>
    <source>
        <strain evidence="8">KCTC 12988</strain>
    </source>
</reference>
<evidence type="ECO:0000256" key="3">
    <source>
        <dbReference type="ARBA" id="ARBA00022989"/>
    </source>
</evidence>
<keyword evidence="9" id="KW-1185">Reference proteome</keyword>
<proteinExistence type="predicted"/>
<dbReference type="RefSeq" id="WP_189574483.1">
    <property type="nucleotide sequence ID" value="NZ_BMXI01000026.1"/>
</dbReference>
<evidence type="ECO:0000256" key="5">
    <source>
        <dbReference type="SAM" id="Phobius"/>
    </source>
</evidence>
<feature type="transmembrane region" description="Helical" evidence="5">
    <location>
        <begin position="232"/>
        <end position="253"/>
    </location>
</feature>
<dbReference type="EMBL" id="BMXI01000026">
    <property type="protein sequence ID" value="GHC67702.1"/>
    <property type="molecule type" value="Genomic_DNA"/>
</dbReference>
<feature type="domain" description="GYF" evidence="7">
    <location>
        <begin position="5"/>
        <end position="50"/>
    </location>
</feature>
<evidence type="ECO:0000256" key="2">
    <source>
        <dbReference type="ARBA" id="ARBA00022692"/>
    </source>
</evidence>
<keyword evidence="3 5" id="KW-1133">Transmembrane helix</keyword>
<protein>
    <recommendedName>
        <fullName evidence="10">RDD family protein</fullName>
    </recommendedName>
</protein>
<name>A0A918U0N5_9BACT</name>
<evidence type="ECO:0000313" key="8">
    <source>
        <dbReference type="EMBL" id="GHC67702.1"/>
    </source>
</evidence>
<feature type="transmembrane region" description="Helical" evidence="5">
    <location>
        <begin position="129"/>
        <end position="149"/>
    </location>
</feature>
<feature type="domain" description="RDD" evidence="6">
    <location>
        <begin position="91"/>
        <end position="218"/>
    </location>
</feature>
<dbReference type="GO" id="GO:0016020">
    <property type="term" value="C:membrane"/>
    <property type="evidence" value="ECO:0007669"/>
    <property type="project" value="UniProtKB-SubCell"/>
</dbReference>
<keyword evidence="4 5" id="KW-0472">Membrane</keyword>
<accession>A0A918U0N5</accession>
<dbReference type="InterPro" id="IPR025640">
    <property type="entry name" value="GYF_2"/>
</dbReference>
<evidence type="ECO:0000259" key="6">
    <source>
        <dbReference type="Pfam" id="PF06271"/>
    </source>
</evidence>
<evidence type="ECO:0000313" key="9">
    <source>
        <dbReference type="Proteomes" id="UP000644507"/>
    </source>
</evidence>
<evidence type="ECO:0000256" key="4">
    <source>
        <dbReference type="ARBA" id="ARBA00023136"/>
    </source>
</evidence>
<evidence type="ECO:0008006" key="10">
    <source>
        <dbReference type="Google" id="ProtNLM"/>
    </source>
</evidence>
<evidence type="ECO:0000256" key="1">
    <source>
        <dbReference type="ARBA" id="ARBA00004141"/>
    </source>
</evidence>
<feature type="transmembrane region" description="Helical" evidence="5">
    <location>
        <begin position="100"/>
        <end position="117"/>
    </location>
</feature>
<sequence length="283" mass="32829">MEFWLSKEGEKDGPILDFELRSRIRAGEVEKDQKVWYSDLDEWTPIGEVELFANEFTPQVVTDENVGEYLEKLEQEDHQTVTPPPVPAELHLWRRFGGRWFDYLVYLMIFFLLVLGLDLDLLALWENPYFAFVFILPWLFLETVALHYWGTTPGKWLVGLKVRGPEGNKLSPGASFLRTMRVMILGMGFGQVFLREVCHLVALWFAVKKRIVMWDTAAGIRLVRTHDSTPRWTAFGLGLLLALLVNAGSMFTLSYENMSPQEREEFHRDLDQALAPLQEMQSR</sequence>
<evidence type="ECO:0000259" key="7">
    <source>
        <dbReference type="Pfam" id="PF14237"/>
    </source>
</evidence>
<comment type="subcellular location">
    <subcellularLocation>
        <location evidence="1">Membrane</location>
        <topology evidence="1">Multi-pass membrane protein</topology>
    </subcellularLocation>
</comment>
<feature type="transmembrane region" description="Helical" evidence="5">
    <location>
        <begin position="182"/>
        <end position="207"/>
    </location>
</feature>
<organism evidence="8 9">
    <name type="scientific">Roseibacillus persicicus</name>
    <dbReference type="NCBI Taxonomy" id="454148"/>
    <lineage>
        <taxon>Bacteria</taxon>
        <taxon>Pseudomonadati</taxon>
        <taxon>Verrucomicrobiota</taxon>
        <taxon>Verrucomicrobiia</taxon>
        <taxon>Verrucomicrobiales</taxon>
        <taxon>Verrucomicrobiaceae</taxon>
        <taxon>Roseibacillus</taxon>
    </lineage>
</organism>
<dbReference type="AlphaFoldDB" id="A0A918U0N5"/>
<dbReference type="Pfam" id="PF06271">
    <property type="entry name" value="RDD"/>
    <property type="match status" value="1"/>
</dbReference>
<reference evidence="8" key="1">
    <citation type="journal article" date="2014" name="Int. J. Syst. Evol. Microbiol.">
        <title>Complete genome sequence of Corynebacterium casei LMG S-19264T (=DSM 44701T), isolated from a smear-ripened cheese.</title>
        <authorList>
            <consortium name="US DOE Joint Genome Institute (JGI-PGF)"/>
            <person name="Walter F."/>
            <person name="Albersmeier A."/>
            <person name="Kalinowski J."/>
            <person name="Ruckert C."/>
        </authorList>
    </citation>
    <scope>NUCLEOTIDE SEQUENCE</scope>
    <source>
        <strain evidence="8">KCTC 12988</strain>
    </source>
</reference>
<gene>
    <name evidence="8" type="ORF">GCM10007100_39740</name>
</gene>
<dbReference type="Proteomes" id="UP000644507">
    <property type="component" value="Unassembled WGS sequence"/>
</dbReference>
<comment type="caution">
    <text evidence="8">The sequence shown here is derived from an EMBL/GenBank/DDBJ whole genome shotgun (WGS) entry which is preliminary data.</text>
</comment>
<dbReference type="Pfam" id="PF14237">
    <property type="entry name" value="GYF_2"/>
    <property type="match status" value="1"/>
</dbReference>
<keyword evidence="2 5" id="KW-0812">Transmembrane</keyword>